<dbReference type="Proteomes" id="UP000280881">
    <property type="component" value="Unassembled WGS sequence"/>
</dbReference>
<feature type="domain" description="EAL" evidence="2">
    <location>
        <begin position="407"/>
        <end position="657"/>
    </location>
</feature>
<dbReference type="Gene3D" id="3.20.20.450">
    <property type="entry name" value="EAL domain"/>
    <property type="match status" value="1"/>
</dbReference>
<evidence type="ECO:0000256" key="1">
    <source>
        <dbReference type="SAM" id="Coils"/>
    </source>
</evidence>
<keyword evidence="4" id="KW-1185">Reference proteome</keyword>
<keyword evidence="1" id="KW-0175">Coiled coil</keyword>
<dbReference type="InterPro" id="IPR050706">
    <property type="entry name" value="Cyclic-di-GMP_PDE-like"/>
</dbReference>
<gene>
    <name evidence="3" type="ORF">C7457_1116</name>
</gene>
<reference evidence="3 4" key="1">
    <citation type="submission" date="2018-10" db="EMBL/GenBank/DDBJ databases">
        <title>Genomic Encyclopedia of Type Strains, Phase IV (KMG-IV): sequencing the most valuable type-strain genomes for metagenomic binning, comparative biology and taxonomic classification.</title>
        <authorList>
            <person name="Goeker M."/>
        </authorList>
    </citation>
    <scope>NUCLEOTIDE SEQUENCE [LARGE SCALE GENOMIC DNA]</scope>
    <source>
        <strain evidence="3 4">DSM 15521</strain>
    </source>
</reference>
<evidence type="ECO:0000313" key="3">
    <source>
        <dbReference type="EMBL" id="RKQ61674.1"/>
    </source>
</evidence>
<feature type="coiled-coil region" evidence="1">
    <location>
        <begin position="88"/>
        <end position="122"/>
    </location>
</feature>
<dbReference type="RefSeq" id="WP_121170901.1">
    <property type="nucleotide sequence ID" value="NZ_RBIE01000002.1"/>
</dbReference>
<dbReference type="EMBL" id="RBIE01000002">
    <property type="protein sequence ID" value="RKQ61674.1"/>
    <property type="molecule type" value="Genomic_DNA"/>
</dbReference>
<dbReference type="PROSITE" id="PS50883">
    <property type="entry name" value="EAL"/>
    <property type="match status" value="1"/>
</dbReference>
<dbReference type="GO" id="GO:0071111">
    <property type="term" value="F:cyclic-guanylate-specific phosphodiesterase activity"/>
    <property type="evidence" value="ECO:0007669"/>
    <property type="project" value="InterPro"/>
</dbReference>
<dbReference type="InterPro" id="IPR035919">
    <property type="entry name" value="EAL_sf"/>
</dbReference>
<comment type="caution">
    <text evidence="3">The sequence shown here is derived from an EMBL/GenBank/DDBJ whole genome shotgun (WGS) entry which is preliminary data.</text>
</comment>
<evidence type="ECO:0000259" key="2">
    <source>
        <dbReference type="PROSITE" id="PS50883"/>
    </source>
</evidence>
<dbReference type="PANTHER" id="PTHR33121:SF71">
    <property type="entry name" value="OXYGEN SENSOR PROTEIN DOSP"/>
    <property type="match status" value="1"/>
</dbReference>
<evidence type="ECO:0000313" key="4">
    <source>
        <dbReference type="Proteomes" id="UP000280881"/>
    </source>
</evidence>
<dbReference type="AlphaFoldDB" id="A0A420W6K2"/>
<accession>A0A420W6K2</accession>
<dbReference type="OrthoDB" id="7057390at2"/>
<protein>
    <submittedName>
        <fullName evidence="3">EAL domain-containing protein (Putative c-di-GMP-specific phosphodiesterase class I)</fullName>
    </submittedName>
</protein>
<name>A0A420W6K2_9BACT</name>
<dbReference type="SMART" id="SM00052">
    <property type="entry name" value="EAL"/>
    <property type="match status" value="1"/>
</dbReference>
<sequence>MNSKNLIKKSAQKASEELIKNLSLISYSEISEKKVENIKKVILKFLSKELEVSEAIKEIIKNKLPFFLIQKFIENFKVELAKEIAVENPDSKEETKTIKAKLQNLENEIAKEYLKINIGELEDIKNSKLKKYALYRAHANYIERIIESVRREELSKFPLESYTESDFKTSIYYPESIMACMNAYLCDYLENLEKAVFRAAKAFFILLKKGNYTEGLLAFGELKELALKVSQKLAELYFQAFTKGDSNFIKLVEYLKEFYPKQFIAALDFADLKKLNRTLSEAKVDKILEETEKVIQNFFESQKKNYLAVRGINHNFLILGVGIEEEKFEKDIKKLTVLLEKTLKQIGTEAPFRVYGFLLDERFEGFENRLNNLLTKLKEISKKEEKQVFIITNEEGIEKLFKWQKEQLRKISFITGKINNNNIEIVFQPIADSKTFNIIALETLFRLRDGDSLVPPGLFIDLIYQFNLITNIDKIVLKRILEQKDLVASVTTNLFINVSPQSLSSVSFLKKLDNFLKKMENFSIFLEITEQRLLENACELKQISKKYPNLKFAIDDFGSGYSSFKLVIDLAENRTLEVLKLDGSFTKKISSSQFTRNVVKAIGSLSKNLGIKTVAEFVEEPEAAEILKKEGIDFLQGYFISKPKTIEEIIYQAEKVSNF</sequence>
<dbReference type="Pfam" id="PF00563">
    <property type="entry name" value="EAL"/>
    <property type="match status" value="1"/>
</dbReference>
<dbReference type="CDD" id="cd01948">
    <property type="entry name" value="EAL"/>
    <property type="match status" value="1"/>
</dbReference>
<proteinExistence type="predicted"/>
<dbReference type="SUPFAM" id="SSF141868">
    <property type="entry name" value="EAL domain-like"/>
    <property type="match status" value="1"/>
</dbReference>
<dbReference type="PANTHER" id="PTHR33121">
    <property type="entry name" value="CYCLIC DI-GMP PHOSPHODIESTERASE PDEF"/>
    <property type="match status" value="1"/>
</dbReference>
<organism evidence="3 4">
    <name type="scientific">Thermovibrio guaymasensis</name>
    <dbReference type="NCBI Taxonomy" id="240167"/>
    <lineage>
        <taxon>Bacteria</taxon>
        <taxon>Pseudomonadati</taxon>
        <taxon>Aquificota</taxon>
        <taxon>Aquificia</taxon>
        <taxon>Desulfurobacteriales</taxon>
        <taxon>Desulfurobacteriaceae</taxon>
        <taxon>Thermovibrio</taxon>
    </lineage>
</organism>
<dbReference type="InterPro" id="IPR001633">
    <property type="entry name" value="EAL_dom"/>
</dbReference>